<protein>
    <submittedName>
        <fullName evidence="3">V-type ATPase subunit</fullName>
    </submittedName>
</protein>
<organism evidence="3 4">
    <name type="scientific">Anaerotalea alkaliphila</name>
    <dbReference type="NCBI Taxonomy" id="2662126"/>
    <lineage>
        <taxon>Bacteria</taxon>
        <taxon>Bacillati</taxon>
        <taxon>Bacillota</taxon>
        <taxon>Clostridia</taxon>
        <taxon>Eubacteriales</taxon>
        <taxon>Anaerotalea</taxon>
    </lineage>
</organism>
<dbReference type="PANTHER" id="PTHR38682:SF1">
    <property type="entry name" value="V-TYPE ATP SYNTHASE SUBUNIT C"/>
    <property type="match status" value="1"/>
</dbReference>
<dbReference type="InterPro" id="IPR002843">
    <property type="entry name" value="ATPase_V0-cplx_csu/dsu"/>
</dbReference>
<accession>A0A7X5HTU3</accession>
<dbReference type="Proteomes" id="UP000461585">
    <property type="component" value="Unassembled WGS sequence"/>
</dbReference>
<dbReference type="SUPFAM" id="SSF103486">
    <property type="entry name" value="V-type ATP synthase subunit C"/>
    <property type="match status" value="1"/>
</dbReference>
<dbReference type="RefSeq" id="WP_162369263.1">
    <property type="nucleotide sequence ID" value="NZ_JAAEEH010000003.1"/>
</dbReference>
<evidence type="ECO:0000256" key="1">
    <source>
        <dbReference type="ARBA" id="ARBA00022448"/>
    </source>
</evidence>
<evidence type="ECO:0000256" key="2">
    <source>
        <dbReference type="ARBA" id="ARBA00023065"/>
    </source>
</evidence>
<dbReference type="PANTHER" id="PTHR38682">
    <property type="entry name" value="V-TYPE ATP SYNTHASE SUBUNIT C"/>
    <property type="match status" value="1"/>
</dbReference>
<name>A0A7X5HTU3_9FIRM</name>
<keyword evidence="2" id="KW-0406">Ion transport</keyword>
<dbReference type="AlphaFoldDB" id="A0A7X5HTU3"/>
<dbReference type="Gene3D" id="1.10.132.50">
    <property type="entry name" value="ATP synthase (C/AC39) subunit, domain 3"/>
    <property type="match status" value="3"/>
</dbReference>
<comment type="caution">
    <text evidence="3">The sequence shown here is derived from an EMBL/GenBank/DDBJ whole genome shotgun (WGS) entry which is preliminary data.</text>
</comment>
<keyword evidence="1" id="KW-0813">Transport</keyword>
<evidence type="ECO:0000313" key="4">
    <source>
        <dbReference type="Proteomes" id="UP000461585"/>
    </source>
</evidence>
<keyword evidence="4" id="KW-1185">Reference proteome</keyword>
<proteinExistence type="predicted"/>
<sequence length="351" mass="41477">MLDMFRYSHLSTKVRAMRGKMLTREDFQQLLQKRNVRDVALYLKHNTYYADALATVNEDDVHRGYLEILFYRSLIGDALKIARYLKGGEQAVYRMVYRKQEIEDLKKMLRILATGNNLTEIDRKILFISKYSKIDFNKTLKANDVRELVDSLHGTRFYPILNPLVREDGGIDLFAAEMALDGYYYDRTFEQVRSYPNGSGREMIEEMLGQEVDFKNVLMIYRGKRYYKVGREVLQLYLIPYHYALKKEDFDKMIDADSAEEVVRIVSRKHRMMKIVDFTESEWERQYNQKTTKDMSRRMRETPFSFAPVLAYLFLKEMEIVNITTVVEGIRYQVDPKEIKSMLIGNFGGEA</sequence>
<evidence type="ECO:0000313" key="3">
    <source>
        <dbReference type="EMBL" id="NDL66534.1"/>
    </source>
</evidence>
<dbReference type="InterPro" id="IPR050873">
    <property type="entry name" value="V-ATPase_V0D/AC39_subunit"/>
</dbReference>
<reference evidence="3 4" key="1">
    <citation type="submission" date="2020-01" db="EMBL/GenBank/DDBJ databases">
        <title>Anaeroalcalibacter tamaniensis gen. nov., sp. nov., moderately halophilic strictly anaerobic fermenter bacterium from mud volcano of Taman peninsula.</title>
        <authorList>
            <person name="Frolova A."/>
            <person name="Merkel A.Y."/>
            <person name="Slobodkin A.I."/>
        </authorList>
    </citation>
    <scope>NUCLEOTIDE SEQUENCE [LARGE SCALE GENOMIC DNA]</scope>
    <source>
        <strain evidence="3 4">F-3ap</strain>
    </source>
</reference>
<gene>
    <name evidence="3" type="ORF">GXN74_02065</name>
</gene>
<dbReference type="InterPro" id="IPR036079">
    <property type="entry name" value="ATPase_csu/dsu_sf"/>
</dbReference>
<dbReference type="InterPro" id="IPR044911">
    <property type="entry name" value="V-type_ATPase_csu/dsu_dom_3"/>
</dbReference>
<dbReference type="EMBL" id="JAAEEH010000003">
    <property type="protein sequence ID" value="NDL66534.1"/>
    <property type="molecule type" value="Genomic_DNA"/>
</dbReference>
<dbReference type="GO" id="GO:0046961">
    <property type="term" value="F:proton-transporting ATPase activity, rotational mechanism"/>
    <property type="evidence" value="ECO:0007669"/>
    <property type="project" value="InterPro"/>
</dbReference>
<dbReference type="Pfam" id="PF01992">
    <property type="entry name" value="vATP-synt_AC39"/>
    <property type="match status" value="1"/>
</dbReference>